<protein>
    <recommendedName>
        <fullName evidence="2">VWFA domain-containing protein</fullName>
    </recommendedName>
</protein>
<feature type="transmembrane region" description="Helical" evidence="1">
    <location>
        <begin position="12"/>
        <end position="32"/>
    </location>
</feature>
<dbReference type="PANTHER" id="PTHR22550:SF14">
    <property type="entry name" value="VWFA DOMAIN-CONTAINING PROTEIN"/>
    <property type="match status" value="1"/>
</dbReference>
<dbReference type="SUPFAM" id="SSF53300">
    <property type="entry name" value="vWA-like"/>
    <property type="match status" value="1"/>
</dbReference>
<name>A0A5C5WS13_9BACT</name>
<gene>
    <name evidence="3" type="ORF">Pla22_05870</name>
</gene>
<evidence type="ECO:0000313" key="4">
    <source>
        <dbReference type="Proteomes" id="UP000316598"/>
    </source>
</evidence>
<keyword evidence="1" id="KW-0472">Membrane</keyword>
<evidence type="ECO:0000313" key="3">
    <source>
        <dbReference type="EMBL" id="TWT52959.1"/>
    </source>
</evidence>
<keyword evidence="4" id="KW-1185">Reference proteome</keyword>
<sequence length="317" mass="34722">MSGLLSWLADFHWLRPMGFWLLVPIAAVYWFCVRNNSLQQSLSDQVAPHLLKHLVVDGGKQTRLRPAEVLLGLWLLGTIALAGPSWRKEPSPFADDASNLWVILKLTPSMQSDDVLPSRLERVRNKLHDLMELRKGSATGLVVYSESAHLVVPPTNDSGVIVEMLQSLDPGVMPGEGDSLADALTLTAEHIKRDSVAASILVIADSAEDPQQASLQLWKKSYRVGLQWWVPIAPESNLAGLGIEEAAKILDVSLERLTPDDADIKVVAGHAKSSLVTSMTDPSAQWRDEGYWLLWPIGIGAAFWSRRGWSVASGGLS</sequence>
<dbReference type="InterPro" id="IPR036465">
    <property type="entry name" value="vWFA_dom_sf"/>
</dbReference>
<reference evidence="3 4" key="1">
    <citation type="submission" date="2019-02" db="EMBL/GenBank/DDBJ databases">
        <title>Deep-cultivation of Planctomycetes and their phenomic and genomic characterization uncovers novel biology.</title>
        <authorList>
            <person name="Wiegand S."/>
            <person name="Jogler M."/>
            <person name="Boedeker C."/>
            <person name="Pinto D."/>
            <person name="Vollmers J."/>
            <person name="Rivas-Marin E."/>
            <person name="Kohn T."/>
            <person name="Peeters S.H."/>
            <person name="Heuer A."/>
            <person name="Rast P."/>
            <person name="Oberbeckmann S."/>
            <person name="Bunk B."/>
            <person name="Jeske O."/>
            <person name="Meyerdierks A."/>
            <person name="Storesund J.E."/>
            <person name="Kallscheuer N."/>
            <person name="Luecker S."/>
            <person name="Lage O.M."/>
            <person name="Pohl T."/>
            <person name="Merkel B.J."/>
            <person name="Hornburger P."/>
            <person name="Mueller R.-W."/>
            <person name="Bruemmer F."/>
            <person name="Labrenz M."/>
            <person name="Spormann A.M."/>
            <person name="Op Den Camp H."/>
            <person name="Overmann J."/>
            <person name="Amann R."/>
            <person name="Jetten M.S.M."/>
            <person name="Mascher T."/>
            <person name="Medema M.H."/>
            <person name="Devos D.P."/>
            <person name="Kaster A.-K."/>
            <person name="Ovreas L."/>
            <person name="Rohde M."/>
            <person name="Galperin M.Y."/>
            <person name="Jogler C."/>
        </authorList>
    </citation>
    <scope>NUCLEOTIDE SEQUENCE [LARGE SCALE GENOMIC DNA]</scope>
    <source>
        <strain evidence="3 4">Pla22</strain>
    </source>
</reference>
<keyword evidence="1" id="KW-1133">Transmembrane helix</keyword>
<feature type="transmembrane region" description="Helical" evidence="1">
    <location>
        <begin position="69"/>
        <end position="86"/>
    </location>
</feature>
<dbReference type="AlphaFoldDB" id="A0A5C5WS13"/>
<dbReference type="Proteomes" id="UP000316598">
    <property type="component" value="Unassembled WGS sequence"/>
</dbReference>
<organism evidence="3 4">
    <name type="scientific">Rubripirellula amarantea</name>
    <dbReference type="NCBI Taxonomy" id="2527999"/>
    <lineage>
        <taxon>Bacteria</taxon>
        <taxon>Pseudomonadati</taxon>
        <taxon>Planctomycetota</taxon>
        <taxon>Planctomycetia</taxon>
        <taxon>Pirellulales</taxon>
        <taxon>Pirellulaceae</taxon>
        <taxon>Rubripirellula</taxon>
    </lineage>
</organism>
<evidence type="ECO:0000256" key="1">
    <source>
        <dbReference type="SAM" id="Phobius"/>
    </source>
</evidence>
<dbReference type="OrthoDB" id="9807628at2"/>
<dbReference type="Pfam" id="PF13519">
    <property type="entry name" value="VWA_2"/>
    <property type="match status" value="1"/>
</dbReference>
<dbReference type="InterPro" id="IPR002035">
    <property type="entry name" value="VWF_A"/>
</dbReference>
<dbReference type="InterPro" id="IPR050768">
    <property type="entry name" value="UPF0353/GerABKA_families"/>
</dbReference>
<dbReference type="RefSeq" id="WP_146513251.1">
    <property type="nucleotide sequence ID" value="NZ_SJPI01000001.1"/>
</dbReference>
<dbReference type="Gene3D" id="3.40.50.410">
    <property type="entry name" value="von Willebrand factor, type A domain"/>
    <property type="match status" value="1"/>
</dbReference>
<evidence type="ECO:0000259" key="2">
    <source>
        <dbReference type="Pfam" id="PF13519"/>
    </source>
</evidence>
<feature type="domain" description="VWFA" evidence="2">
    <location>
        <begin position="106"/>
        <end position="206"/>
    </location>
</feature>
<accession>A0A5C5WS13</accession>
<keyword evidence="1" id="KW-0812">Transmembrane</keyword>
<dbReference type="EMBL" id="SJPI01000001">
    <property type="protein sequence ID" value="TWT52959.1"/>
    <property type="molecule type" value="Genomic_DNA"/>
</dbReference>
<proteinExistence type="predicted"/>
<comment type="caution">
    <text evidence="3">The sequence shown here is derived from an EMBL/GenBank/DDBJ whole genome shotgun (WGS) entry which is preliminary data.</text>
</comment>
<dbReference type="PANTHER" id="PTHR22550">
    <property type="entry name" value="SPORE GERMINATION PROTEIN"/>
    <property type="match status" value="1"/>
</dbReference>